<proteinExistence type="predicted"/>
<feature type="transmembrane region" description="Helical" evidence="1">
    <location>
        <begin position="107"/>
        <end position="126"/>
    </location>
</feature>
<dbReference type="Proteomes" id="UP001597013">
    <property type="component" value="Unassembled WGS sequence"/>
</dbReference>
<accession>A0ABW3N4W3</accession>
<evidence type="ECO:0000256" key="1">
    <source>
        <dbReference type="SAM" id="Phobius"/>
    </source>
</evidence>
<protein>
    <submittedName>
        <fullName evidence="2">Uncharacterized protein</fullName>
    </submittedName>
</protein>
<keyword evidence="1" id="KW-0472">Membrane</keyword>
<keyword evidence="3" id="KW-1185">Reference proteome</keyword>
<feature type="transmembrane region" description="Helical" evidence="1">
    <location>
        <begin position="9"/>
        <end position="28"/>
    </location>
</feature>
<reference evidence="3" key="1">
    <citation type="journal article" date="2019" name="Int. J. Syst. Evol. Microbiol.">
        <title>The Global Catalogue of Microorganisms (GCM) 10K type strain sequencing project: providing services to taxonomists for standard genome sequencing and annotation.</title>
        <authorList>
            <consortium name="The Broad Institute Genomics Platform"/>
            <consortium name="The Broad Institute Genome Sequencing Center for Infectious Disease"/>
            <person name="Wu L."/>
            <person name="Ma J."/>
        </authorList>
    </citation>
    <scope>NUCLEOTIDE SEQUENCE [LARGE SCALE GENOMIC DNA]</scope>
    <source>
        <strain evidence="3">CCUG 62215</strain>
    </source>
</reference>
<feature type="transmembrane region" description="Helical" evidence="1">
    <location>
        <begin position="40"/>
        <end position="59"/>
    </location>
</feature>
<dbReference type="EMBL" id="JBHTJL010000009">
    <property type="protein sequence ID" value="MFD1062748.1"/>
    <property type="molecule type" value="Genomic_DNA"/>
</dbReference>
<organism evidence="2 3">
    <name type="scientific">Winogradskyella litorisediminis</name>
    <dbReference type="NCBI Taxonomy" id="1156618"/>
    <lineage>
        <taxon>Bacteria</taxon>
        <taxon>Pseudomonadati</taxon>
        <taxon>Bacteroidota</taxon>
        <taxon>Flavobacteriia</taxon>
        <taxon>Flavobacteriales</taxon>
        <taxon>Flavobacteriaceae</taxon>
        <taxon>Winogradskyella</taxon>
    </lineage>
</organism>
<evidence type="ECO:0000313" key="2">
    <source>
        <dbReference type="EMBL" id="MFD1062748.1"/>
    </source>
</evidence>
<keyword evidence="1" id="KW-0812">Transmembrane</keyword>
<feature type="transmembrane region" description="Helical" evidence="1">
    <location>
        <begin position="66"/>
        <end position="87"/>
    </location>
</feature>
<evidence type="ECO:0000313" key="3">
    <source>
        <dbReference type="Proteomes" id="UP001597013"/>
    </source>
</evidence>
<dbReference type="RefSeq" id="WP_386128889.1">
    <property type="nucleotide sequence ID" value="NZ_JBHTJL010000009.1"/>
</dbReference>
<keyword evidence="1" id="KW-1133">Transmembrane helix</keyword>
<gene>
    <name evidence="2" type="ORF">ACFQ1Q_05775</name>
</gene>
<name>A0ABW3N4W3_9FLAO</name>
<comment type="caution">
    <text evidence="2">The sequence shown here is derived from an EMBL/GenBank/DDBJ whole genome shotgun (WGS) entry which is preliminary data.</text>
</comment>
<sequence length="130" mass="14793">MKASVIQKGFVIAGLSNIVGVLILSKAFTNQAMLTAQPEVMGKFGLIAIMLWGFAYIAVSKSYYKVPWLLLVFVIEKLVYVIVWLLWQNNNSLSALYDQDTFAGIFYTIYGVNDFLFMLFFGYVFWKAKS</sequence>